<keyword evidence="1" id="KW-0678">Repressor</keyword>
<evidence type="ECO:0000259" key="6">
    <source>
        <dbReference type="PROSITE" id="PS51186"/>
    </source>
</evidence>
<dbReference type="SUPFAM" id="SSF55729">
    <property type="entry name" value="Acyl-CoA N-acyltransferases (Nat)"/>
    <property type="match status" value="1"/>
</dbReference>
<feature type="domain" description="N-acetyltransferase" evidence="6">
    <location>
        <begin position="5"/>
        <end position="163"/>
    </location>
</feature>
<protein>
    <submittedName>
        <fullName evidence="7">Acetyltransferase (GNAT) domain-containing protein</fullName>
    </submittedName>
</protein>
<dbReference type="Pfam" id="PF13508">
    <property type="entry name" value="Acetyltransf_7"/>
    <property type="match status" value="1"/>
</dbReference>
<gene>
    <name evidence="7" type="ORF">SAMN05444581_11324</name>
</gene>
<organism evidence="7 8">
    <name type="scientific">Methylocapsa palsarum</name>
    <dbReference type="NCBI Taxonomy" id="1612308"/>
    <lineage>
        <taxon>Bacteria</taxon>
        <taxon>Pseudomonadati</taxon>
        <taxon>Pseudomonadota</taxon>
        <taxon>Alphaproteobacteria</taxon>
        <taxon>Hyphomicrobiales</taxon>
        <taxon>Beijerinckiaceae</taxon>
        <taxon>Methylocapsa</taxon>
    </lineage>
</organism>
<evidence type="ECO:0000313" key="8">
    <source>
        <dbReference type="Proteomes" id="UP000198755"/>
    </source>
</evidence>
<comment type="catalytic activity">
    <reaction evidence="5">
        <text>glycyl-tRNA(Gly) + acetyl-CoA = N-acetylglycyl-tRNA(Gly) + CoA + H(+)</text>
        <dbReference type="Rhea" id="RHEA:81867"/>
        <dbReference type="Rhea" id="RHEA-COMP:9683"/>
        <dbReference type="Rhea" id="RHEA-COMP:19766"/>
        <dbReference type="ChEBI" id="CHEBI:15378"/>
        <dbReference type="ChEBI" id="CHEBI:57287"/>
        <dbReference type="ChEBI" id="CHEBI:57288"/>
        <dbReference type="ChEBI" id="CHEBI:78522"/>
        <dbReference type="ChEBI" id="CHEBI:232036"/>
    </reaction>
</comment>
<dbReference type="RefSeq" id="WP_091684664.1">
    <property type="nucleotide sequence ID" value="NZ_FOSN01000013.1"/>
</dbReference>
<dbReference type="PANTHER" id="PTHR36449:SF1">
    <property type="entry name" value="ACETYLTRANSFERASE"/>
    <property type="match status" value="1"/>
</dbReference>
<dbReference type="Gene3D" id="3.40.630.30">
    <property type="match status" value="1"/>
</dbReference>
<evidence type="ECO:0000313" key="7">
    <source>
        <dbReference type="EMBL" id="SFK63807.1"/>
    </source>
</evidence>
<dbReference type="Proteomes" id="UP000198755">
    <property type="component" value="Unassembled WGS sequence"/>
</dbReference>
<evidence type="ECO:0000256" key="4">
    <source>
        <dbReference type="ARBA" id="ARBA00023315"/>
    </source>
</evidence>
<dbReference type="AlphaFoldDB" id="A0A1I4B6N5"/>
<keyword evidence="4" id="KW-0012">Acyltransferase</keyword>
<dbReference type="PANTHER" id="PTHR36449">
    <property type="entry name" value="ACETYLTRANSFERASE-RELATED"/>
    <property type="match status" value="1"/>
</dbReference>
<name>A0A1I4B6N5_9HYPH</name>
<accession>A0A1I4B6N5</accession>
<reference evidence="7 8" key="1">
    <citation type="submission" date="2016-10" db="EMBL/GenBank/DDBJ databases">
        <authorList>
            <person name="de Groot N.N."/>
        </authorList>
    </citation>
    <scope>NUCLEOTIDE SEQUENCE [LARGE SCALE GENOMIC DNA]</scope>
    <source>
        <strain evidence="7 8">NE2</strain>
    </source>
</reference>
<dbReference type="OrthoDB" id="9793394at2"/>
<evidence type="ECO:0000256" key="5">
    <source>
        <dbReference type="ARBA" id="ARBA00049880"/>
    </source>
</evidence>
<keyword evidence="8" id="KW-1185">Reference proteome</keyword>
<evidence type="ECO:0000256" key="3">
    <source>
        <dbReference type="ARBA" id="ARBA00022679"/>
    </source>
</evidence>
<keyword evidence="2" id="KW-1277">Toxin-antitoxin system</keyword>
<dbReference type="EMBL" id="FOSN01000013">
    <property type="protein sequence ID" value="SFK63807.1"/>
    <property type="molecule type" value="Genomic_DNA"/>
</dbReference>
<dbReference type="InterPro" id="IPR016181">
    <property type="entry name" value="Acyl_CoA_acyltransferase"/>
</dbReference>
<dbReference type="GO" id="GO:0016747">
    <property type="term" value="F:acyltransferase activity, transferring groups other than amino-acyl groups"/>
    <property type="evidence" value="ECO:0007669"/>
    <property type="project" value="InterPro"/>
</dbReference>
<proteinExistence type="predicted"/>
<dbReference type="InterPro" id="IPR000182">
    <property type="entry name" value="GNAT_dom"/>
</dbReference>
<sequence>MTQGFRIEALTSAHDRKNFTSGVEPLDRYLRDLATQDIKRRVSNCFIAVDTAGLIAGYYTFAAASFPLTELSADETKRLPRYALLPAGLIGRLAVDRRFRGQRLGGALIMDAATRAGRAESAIFALIVDAKDDAAVGFYQHHGFRRFASKPASLFLPIATALQALDAKSIR</sequence>
<dbReference type="STRING" id="1612308.SAMN05444581_11324"/>
<evidence type="ECO:0000256" key="1">
    <source>
        <dbReference type="ARBA" id="ARBA00022491"/>
    </source>
</evidence>
<keyword evidence="3 7" id="KW-0808">Transferase</keyword>
<evidence type="ECO:0000256" key="2">
    <source>
        <dbReference type="ARBA" id="ARBA00022649"/>
    </source>
</evidence>
<dbReference type="PROSITE" id="PS51186">
    <property type="entry name" value="GNAT"/>
    <property type="match status" value="1"/>
</dbReference>